<dbReference type="Pfam" id="PF00814">
    <property type="entry name" value="TsaD"/>
    <property type="match status" value="1"/>
</dbReference>
<sequence>MELAGWWLVLETTGRSAQVGIVHNGETMHQESLAESRRHARDLARSAQTLLQSVNSSLREVSGVLISRGPGSYTGLRVGMISAQSLAYATGCPLVMIDTFAAVAAQTPESVATVEIISDAQQDHVYHQRFCRTESGAWLAVDELRITALGDWLVQLPADVPISGPGVRTFDAKIPAAIPRIGSDAQQPGILGMIAVARHAGPNGNRHAILTPIAEATPLYLRGSSAEEKLKQQTKSATAS</sequence>
<dbReference type="GO" id="GO:0002949">
    <property type="term" value="P:tRNA threonylcarbamoyladenosine modification"/>
    <property type="evidence" value="ECO:0007669"/>
    <property type="project" value="InterPro"/>
</dbReference>
<reference evidence="2" key="1">
    <citation type="submission" date="2019-04" db="EMBL/GenBank/DDBJ databases">
        <authorList>
            <consortium name="Science for Life Laboratories"/>
        </authorList>
    </citation>
    <scope>NUCLEOTIDE SEQUENCE</scope>
    <source>
        <strain evidence="2">MBLW1</strain>
    </source>
</reference>
<dbReference type="RefSeq" id="WP_232056397.1">
    <property type="nucleotide sequence ID" value="NZ_LR593887.1"/>
</dbReference>
<dbReference type="InterPro" id="IPR000905">
    <property type="entry name" value="Gcp-like_dom"/>
</dbReference>
<evidence type="ECO:0000313" key="2">
    <source>
        <dbReference type="EMBL" id="VIP01982.1"/>
    </source>
</evidence>
<dbReference type="FunCoup" id="A0A6C2YM34">
    <property type="interactions" value="307"/>
</dbReference>
<dbReference type="EMBL" id="LR586016">
    <property type="protein sequence ID" value="VIP01982.1"/>
    <property type="molecule type" value="Genomic_DNA"/>
</dbReference>
<dbReference type="InterPro" id="IPR043129">
    <property type="entry name" value="ATPase_NBD"/>
</dbReference>
<gene>
    <name evidence="2" type="ORF">GMBLW1_19780</name>
</gene>
<dbReference type="SUPFAM" id="SSF53067">
    <property type="entry name" value="Actin-like ATPase domain"/>
    <property type="match status" value="1"/>
</dbReference>
<keyword evidence="3" id="KW-1185">Reference proteome</keyword>
<accession>A0A6C2YM34</accession>
<dbReference type="AlphaFoldDB" id="A0A6C2YM34"/>
<dbReference type="Proteomes" id="UP000464378">
    <property type="component" value="Chromosome"/>
</dbReference>
<dbReference type="KEGG" id="tim:GMBLW1_19780"/>
<protein>
    <recommendedName>
        <fullName evidence="1">Gcp-like domain-containing protein</fullName>
    </recommendedName>
</protein>
<evidence type="ECO:0000259" key="1">
    <source>
        <dbReference type="Pfam" id="PF00814"/>
    </source>
</evidence>
<name>A0A6C2YM34_9BACT</name>
<dbReference type="InterPro" id="IPR022496">
    <property type="entry name" value="T6A_TsaB"/>
</dbReference>
<dbReference type="InParanoid" id="A0A6C2YM34"/>
<dbReference type="Gene3D" id="3.30.420.40">
    <property type="match status" value="2"/>
</dbReference>
<organism evidence="2">
    <name type="scientific">Tuwongella immobilis</name>
    <dbReference type="NCBI Taxonomy" id="692036"/>
    <lineage>
        <taxon>Bacteria</taxon>
        <taxon>Pseudomonadati</taxon>
        <taxon>Planctomycetota</taxon>
        <taxon>Planctomycetia</taxon>
        <taxon>Gemmatales</taxon>
        <taxon>Gemmataceae</taxon>
        <taxon>Tuwongella</taxon>
    </lineage>
</organism>
<feature type="domain" description="Gcp-like" evidence="1">
    <location>
        <begin position="36"/>
        <end position="128"/>
    </location>
</feature>
<proteinExistence type="predicted"/>
<dbReference type="EMBL" id="LR593887">
    <property type="protein sequence ID" value="VTS00033.1"/>
    <property type="molecule type" value="Genomic_DNA"/>
</dbReference>
<dbReference type="NCBIfam" id="TIGR03725">
    <property type="entry name" value="T6A_YeaZ"/>
    <property type="match status" value="1"/>
</dbReference>
<evidence type="ECO:0000313" key="3">
    <source>
        <dbReference type="Proteomes" id="UP000464378"/>
    </source>
</evidence>